<dbReference type="EMBL" id="GL883136">
    <property type="protein sequence ID" value="EGG01724.1"/>
    <property type="molecule type" value="Genomic_DNA"/>
</dbReference>
<dbReference type="SUPFAM" id="SSF53335">
    <property type="entry name" value="S-adenosyl-L-methionine-dependent methyltransferases"/>
    <property type="match status" value="1"/>
</dbReference>
<feature type="non-terminal residue" evidence="5">
    <location>
        <position position="119"/>
    </location>
</feature>
<dbReference type="AlphaFoldDB" id="F4S100"/>
<dbReference type="Pfam" id="PF13649">
    <property type="entry name" value="Methyltransf_25"/>
    <property type="match status" value="1"/>
</dbReference>
<dbReference type="InParanoid" id="F4S100"/>
<feature type="non-terminal residue" evidence="5">
    <location>
        <position position="1"/>
    </location>
</feature>
<evidence type="ECO:0000313" key="6">
    <source>
        <dbReference type="Proteomes" id="UP000001072"/>
    </source>
</evidence>
<organism evidence="6">
    <name type="scientific">Melampsora larici-populina (strain 98AG31 / pathotype 3-4-7)</name>
    <name type="common">Poplar leaf rust fungus</name>
    <dbReference type="NCBI Taxonomy" id="747676"/>
    <lineage>
        <taxon>Eukaryota</taxon>
        <taxon>Fungi</taxon>
        <taxon>Dikarya</taxon>
        <taxon>Basidiomycota</taxon>
        <taxon>Pucciniomycotina</taxon>
        <taxon>Pucciniomycetes</taxon>
        <taxon>Pucciniales</taxon>
        <taxon>Melampsoraceae</taxon>
        <taxon>Melampsora</taxon>
    </lineage>
</organism>
<feature type="domain" description="Methyltransferase" evidence="4">
    <location>
        <begin position="49"/>
        <end position="110"/>
    </location>
</feature>
<dbReference type="InterPro" id="IPR051419">
    <property type="entry name" value="Lys/N-term_MeTrsfase_sf"/>
</dbReference>
<keyword evidence="6" id="KW-1185">Reference proteome</keyword>
<dbReference type="PANTHER" id="PTHR12176:SF80">
    <property type="entry name" value="EEF1A LYSINE METHYLTRANSFERASE 4"/>
    <property type="match status" value="1"/>
</dbReference>
<accession>F4S100</accession>
<evidence type="ECO:0000256" key="3">
    <source>
        <dbReference type="ARBA" id="ARBA00022679"/>
    </source>
</evidence>
<dbReference type="STRING" id="747676.F4S100"/>
<dbReference type="eggNOG" id="KOG2352">
    <property type="taxonomic scope" value="Eukaryota"/>
</dbReference>
<sequence length="119" mass="13419">NESYGSAAYWDERYSQEPAGSHFDWFQSYSELSDLIQQHVPLPEAKICVLGCGNSTLSQDMYEAGYHSVVNVDISQVLVERMRTEHPEMTWVQADVRELPFESASFDVAIDKGSVTPLV</sequence>
<evidence type="ECO:0000313" key="5">
    <source>
        <dbReference type="EMBL" id="EGG01724.1"/>
    </source>
</evidence>
<dbReference type="InterPro" id="IPR029063">
    <property type="entry name" value="SAM-dependent_MTases_sf"/>
</dbReference>
<dbReference type="CDD" id="cd02440">
    <property type="entry name" value="AdoMet_MTases"/>
    <property type="match status" value="1"/>
</dbReference>
<dbReference type="InterPro" id="IPR041698">
    <property type="entry name" value="Methyltransf_25"/>
</dbReference>
<comment type="similarity">
    <text evidence="1">Belongs to the methyltransferase superfamily.</text>
</comment>
<dbReference type="Gene3D" id="3.40.50.150">
    <property type="entry name" value="Vaccinia Virus protein VP39"/>
    <property type="match status" value="1"/>
</dbReference>
<keyword evidence="3" id="KW-0808">Transferase</keyword>
<gene>
    <name evidence="5" type="ORF">MELLADRAFT_30587</name>
</gene>
<reference evidence="6" key="1">
    <citation type="journal article" date="2011" name="Proc. Natl. Acad. Sci. U.S.A.">
        <title>Obligate biotrophy features unraveled by the genomic analysis of rust fungi.</title>
        <authorList>
            <person name="Duplessis S."/>
            <person name="Cuomo C.A."/>
            <person name="Lin Y.-C."/>
            <person name="Aerts A."/>
            <person name="Tisserant E."/>
            <person name="Veneault-Fourrey C."/>
            <person name="Joly D.L."/>
            <person name="Hacquard S."/>
            <person name="Amselem J."/>
            <person name="Cantarel B.L."/>
            <person name="Chiu R."/>
            <person name="Coutinho P.M."/>
            <person name="Feau N."/>
            <person name="Field M."/>
            <person name="Frey P."/>
            <person name="Gelhaye E."/>
            <person name="Goldberg J."/>
            <person name="Grabherr M.G."/>
            <person name="Kodira C.D."/>
            <person name="Kohler A."/>
            <person name="Kuees U."/>
            <person name="Lindquist E.A."/>
            <person name="Lucas S.M."/>
            <person name="Mago R."/>
            <person name="Mauceli E."/>
            <person name="Morin E."/>
            <person name="Murat C."/>
            <person name="Pangilinan J.L."/>
            <person name="Park R."/>
            <person name="Pearson M."/>
            <person name="Quesneville H."/>
            <person name="Rouhier N."/>
            <person name="Sakthikumar S."/>
            <person name="Salamov A.A."/>
            <person name="Schmutz J."/>
            <person name="Selles B."/>
            <person name="Shapiro H."/>
            <person name="Tanguay P."/>
            <person name="Tuskan G.A."/>
            <person name="Henrissat B."/>
            <person name="Van de Peer Y."/>
            <person name="Rouze P."/>
            <person name="Ellis J.G."/>
            <person name="Dodds P.N."/>
            <person name="Schein J.E."/>
            <person name="Zhong S."/>
            <person name="Hamelin R.C."/>
            <person name="Grigoriev I.V."/>
            <person name="Szabo L.J."/>
            <person name="Martin F."/>
        </authorList>
    </citation>
    <scope>NUCLEOTIDE SEQUENCE [LARGE SCALE GENOMIC DNA]</scope>
    <source>
        <strain evidence="6">98AG31 / pathotype 3-4-7</strain>
    </source>
</reference>
<dbReference type="PANTHER" id="PTHR12176">
    <property type="entry name" value="SAM-DEPENDENT METHYLTRANSFERASE SUPERFAMILY PROTEIN"/>
    <property type="match status" value="1"/>
</dbReference>
<keyword evidence="2" id="KW-0489">Methyltransferase</keyword>
<protein>
    <recommendedName>
        <fullName evidence="4">Methyltransferase domain-containing protein</fullName>
    </recommendedName>
</protein>
<dbReference type="GO" id="GO:0032259">
    <property type="term" value="P:methylation"/>
    <property type="evidence" value="ECO:0007669"/>
    <property type="project" value="UniProtKB-KW"/>
</dbReference>
<evidence type="ECO:0000259" key="4">
    <source>
        <dbReference type="Pfam" id="PF13649"/>
    </source>
</evidence>
<evidence type="ECO:0000256" key="2">
    <source>
        <dbReference type="ARBA" id="ARBA00022603"/>
    </source>
</evidence>
<dbReference type="KEGG" id="mlr:MELLADRAFT_30587"/>
<dbReference type="GeneID" id="18927114"/>
<dbReference type="GO" id="GO:0008168">
    <property type="term" value="F:methyltransferase activity"/>
    <property type="evidence" value="ECO:0007669"/>
    <property type="project" value="UniProtKB-KW"/>
</dbReference>
<dbReference type="Proteomes" id="UP000001072">
    <property type="component" value="Unassembled WGS sequence"/>
</dbReference>
<name>F4S100_MELLP</name>
<dbReference type="HOGENOM" id="CLU_065920_4_1_1"/>
<dbReference type="RefSeq" id="XP_007415069.1">
    <property type="nucleotide sequence ID" value="XM_007415007.1"/>
</dbReference>
<dbReference type="VEuPathDB" id="FungiDB:MELLADRAFT_30587"/>
<proteinExistence type="inferred from homology"/>
<dbReference type="OrthoDB" id="411785at2759"/>
<evidence type="ECO:0000256" key="1">
    <source>
        <dbReference type="ARBA" id="ARBA00008361"/>
    </source>
</evidence>